<evidence type="ECO:0000313" key="2">
    <source>
        <dbReference type="Proteomes" id="UP000009319"/>
    </source>
</evidence>
<sequence length="110" mass="11935">MSPCQAAKLPAIKTKAALIHPSGSVYEARILGEGWRIILLVALHASADQYFFAIATDVTRAANIRARVIAGQRGHGGRFRSAAPRTTGCRRCVPTSPCQARLRTESYSLR</sequence>
<name>K0Q3S2_9HYPH</name>
<accession>K0Q3S2</accession>
<gene>
    <name evidence="1" type="ORF">BN77_p10852</name>
</gene>
<organism evidence="1 2">
    <name type="scientific">Rhizobium mesoamericanum STM3625</name>
    <dbReference type="NCBI Taxonomy" id="1211777"/>
    <lineage>
        <taxon>Bacteria</taxon>
        <taxon>Pseudomonadati</taxon>
        <taxon>Pseudomonadota</taxon>
        <taxon>Alphaproteobacteria</taxon>
        <taxon>Hyphomicrobiales</taxon>
        <taxon>Rhizobiaceae</taxon>
        <taxon>Rhizobium/Agrobacterium group</taxon>
        <taxon>Rhizobium</taxon>
    </lineage>
</organism>
<reference evidence="1 2" key="1">
    <citation type="journal article" date="2013" name="Genome Announc.">
        <title>Draft Genome Sequence of Rhizobium mesoamericanum STM3625, a Nitrogen-Fixing Symbiont of Mimosa pudica Isolated in French Guiana (South America).</title>
        <authorList>
            <person name="Moulin L."/>
            <person name="Mornico D."/>
            <person name="Melkonian R."/>
            <person name="Klonowska A."/>
        </authorList>
    </citation>
    <scope>NUCLEOTIDE SEQUENCE [LARGE SCALE GENOMIC DNA]</scope>
    <source>
        <strain evidence="1 2">STM3625</strain>
    </source>
</reference>
<dbReference type="EMBL" id="CANI01000048">
    <property type="protein sequence ID" value="CCM79560.1"/>
    <property type="molecule type" value="Genomic_DNA"/>
</dbReference>
<proteinExistence type="predicted"/>
<protein>
    <submittedName>
        <fullName evidence="1">Uncharacterized protein</fullName>
    </submittedName>
</protein>
<dbReference type="AlphaFoldDB" id="K0Q3S2"/>
<keyword evidence="2" id="KW-1185">Reference proteome</keyword>
<dbReference type="HOGENOM" id="CLU_2169006_0_0_5"/>
<evidence type="ECO:0000313" key="1">
    <source>
        <dbReference type="EMBL" id="CCM79560.1"/>
    </source>
</evidence>
<dbReference type="STRING" id="1211777.BN77_p10852"/>
<dbReference type="Proteomes" id="UP000009319">
    <property type="component" value="Unassembled WGS sequence"/>
</dbReference>
<comment type="caution">
    <text evidence="1">The sequence shown here is derived from an EMBL/GenBank/DDBJ whole genome shotgun (WGS) entry which is preliminary data.</text>
</comment>